<dbReference type="EMBL" id="BRYB01003571">
    <property type="protein sequence ID" value="GMI38906.1"/>
    <property type="molecule type" value="Genomic_DNA"/>
</dbReference>
<proteinExistence type="predicted"/>
<dbReference type="SUPFAM" id="SSF55073">
    <property type="entry name" value="Nucleotide cyclase"/>
    <property type="match status" value="1"/>
</dbReference>
<evidence type="ECO:0000313" key="1">
    <source>
        <dbReference type="EMBL" id="GMI38906.1"/>
    </source>
</evidence>
<dbReference type="Gene3D" id="3.30.70.1230">
    <property type="entry name" value="Nucleotide cyclase"/>
    <property type="match status" value="1"/>
</dbReference>
<keyword evidence="2" id="KW-1185">Reference proteome</keyword>
<name>A0ABQ6N3U1_9STRA</name>
<gene>
    <name evidence="1" type="ORF">TeGR_g12056</name>
</gene>
<sequence>MVLFSFELVINCVGKHNYMLEKGGMPFGLGFYFILDVMSTVSLIPDTNLVSFTDDMSDGQQGDNEALKAGRASKASKATRVIRLVRLVRMVRIVKLYKMHGSEQTEDLPEENEDDIEPTTVGKKLNEQTTRKLIVMILSTVVILPFLSVEGFGLDNAPAVDDLYANYGLQTLFAATGASSDNNYIADAIDRPSIDDPYLTELFDNYGSYLGDVGAGMNYLLYLRLCDATDPDSEFNADTCREVFPSSKYQSLDAIKSELRGPLGDGVDKTLIEYQQFWYTGEGSDCESSDPSSCPAYAIMFVDYQFKSMLNMCKTLLVMFILVLGTISFARDAKALVLDPIERMVNVVNKLSDNPLANTGDMLAGSMDGDNKSETQLLEHTIVKIGQMLQIGFGAAGAAIIGKNMKSGALNPMVPGKMITSIYGFCDIRNFTDTTECLQEEVMVYVNKIGFIVHGCTNDYYGMANKNVGDAFLLSWKICDDLLAGFNKFEDQPDEETRFKAMEAVSVVCKGAGKVERRITPTELADSALAAFLKALVDMDNANTNGTLSMYLVHNRVVKRFGTNFRIKMGFGMHVGWAIEGAIGSSYKIDATYMSPHVEMSDRLEAGSKIFGVPINISHWLYALLSPKARKFLRPIDRILVEGCPTPMTVYTYDVVHYPKTFCVAKLDEKGEQLPVDFEKDPQFTLLQQGLHPAFLDNARKGVETYLA</sequence>
<evidence type="ECO:0008006" key="3">
    <source>
        <dbReference type="Google" id="ProtNLM"/>
    </source>
</evidence>
<dbReference type="InterPro" id="IPR029787">
    <property type="entry name" value="Nucleotide_cyclase"/>
</dbReference>
<reference evidence="1 2" key="1">
    <citation type="journal article" date="2023" name="Commun. Biol.">
        <title>Genome analysis of Parmales, the sister group of diatoms, reveals the evolutionary specialization of diatoms from phago-mixotrophs to photoautotrophs.</title>
        <authorList>
            <person name="Ban H."/>
            <person name="Sato S."/>
            <person name="Yoshikawa S."/>
            <person name="Yamada K."/>
            <person name="Nakamura Y."/>
            <person name="Ichinomiya M."/>
            <person name="Sato N."/>
            <person name="Blanc-Mathieu R."/>
            <person name="Endo H."/>
            <person name="Kuwata A."/>
            <person name="Ogata H."/>
        </authorList>
    </citation>
    <scope>NUCLEOTIDE SEQUENCE [LARGE SCALE GENOMIC DNA]</scope>
</reference>
<accession>A0ABQ6N3U1</accession>
<dbReference type="CDD" id="cd07302">
    <property type="entry name" value="CHD"/>
    <property type="match status" value="1"/>
</dbReference>
<evidence type="ECO:0000313" key="2">
    <source>
        <dbReference type="Proteomes" id="UP001165060"/>
    </source>
</evidence>
<dbReference type="PANTHER" id="PTHR43336:SF3">
    <property type="entry name" value="GUANYLATE CYCLASE DOMAIN-CONTAINING PROTEIN"/>
    <property type="match status" value="1"/>
</dbReference>
<organism evidence="1 2">
    <name type="scientific">Tetraparma gracilis</name>
    <dbReference type="NCBI Taxonomy" id="2962635"/>
    <lineage>
        <taxon>Eukaryota</taxon>
        <taxon>Sar</taxon>
        <taxon>Stramenopiles</taxon>
        <taxon>Ochrophyta</taxon>
        <taxon>Bolidophyceae</taxon>
        <taxon>Parmales</taxon>
        <taxon>Triparmaceae</taxon>
        <taxon>Tetraparma</taxon>
    </lineage>
</organism>
<protein>
    <recommendedName>
        <fullName evidence="3">Adenylyl cyclase</fullName>
    </recommendedName>
</protein>
<dbReference type="InterPro" id="IPR001054">
    <property type="entry name" value="A/G_cyclase"/>
</dbReference>
<dbReference type="Proteomes" id="UP001165060">
    <property type="component" value="Unassembled WGS sequence"/>
</dbReference>
<dbReference type="PANTHER" id="PTHR43336">
    <property type="entry name" value="OXYGEN SENSOR HISTIDINE KINASE RESPONSE REGULATOR DEVS/DOSS"/>
    <property type="match status" value="1"/>
</dbReference>
<comment type="caution">
    <text evidence="1">The sequence shown here is derived from an EMBL/GenBank/DDBJ whole genome shotgun (WGS) entry which is preliminary data.</text>
</comment>